<accession>A0A2T0LYW7</accession>
<dbReference type="PANTHER" id="PTHR30055:SF234">
    <property type="entry name" value="HTH-TYPE TRANSCRIPTIONAL REGULATOR BETI"/>
    <property type="match status" value="1"/>
</dbReference>
<keyword evidence="3" id="KW-0804">Transcription</keyword>
<name>A0A2T0LYW7_9PSEU</name>
<dbReference type="Gene3D" id="1.10.357.10">
    <property type="entry name" value="Tetracycline Repressor, domain 2"/>
    <property type="match status" value="1"/>
</dbReference>
<dbReference type="InterPro" id="IPR050109">
    <property type="entry name" value="HTH-type_TetR-like_transc_reg"/>
</dbReference>
<organism evidence="6 7">
    <name type="scientific">Prauserella shujinwangii</name>
    <dbReference type="NCBI Taxonomy" id="1453103"/>
    <lineage>
        <taxon>Bacteria</taxon>
        <taxon>Bacillati</taxon>
        <taxon>Actinomycetota</taxon>
        <taxon>Actinomycetes</taxon>
        <taxon>Pseudonocardiales</taxon>
        <taxon>Pseudonocardiaceae</taxon>
        <taxon>Prauserella</taxon>
    </lineage>
</organism>
<feature type="domain" description="HTH tetR-type" evidence="5">
    <location>
        <begin position="18"/>
        <end position="76"/>
    </location>
</feature>
<sequence length="198" mass="21664">MPYQKPEEARTRRRADAERSRTAILAAATRVLGTRRDVGLDDIAKAAGVSRQTVYAHFRSRETLINAVVEHVTGAVVAAMDDAVTDAVDGEPAETTLVRLLSASIRVAHRLPVVLRDQPLAPERSHELHRPIVGRFAEVIERGRRSGEFSDRLPRDWLVAAIIALAHAAADEVDSGRMTADDAEAALRLSVRQLVLPT</sequence>
<feature type="DNA-binding region" description="H-T-H motif" evidence="4">
    <location>
        <begin position="39"/>
        <end position="58"/>
    </location>
</feature>
<dbReference type="EMBL" id="PVNH01000003">
    <property type="protein sequence ID" value="PRX49304.1"/>
    <property type="molecule type" value="Genomic_DNA"/>
</dbReference>
<protein>
    <submittedName>
        <fullName evidence="6">TetR family transcriptional regulator</fullName>
    </submittedName>
</protein>
<evidence type="ECO:0000313" key="6">
    <source>
        <dbReference type="EMBL" id="PRX49304.1"/>
    </source>
</evidence>
<dbReference type="Proteomes" id="UP000238362">
    <property type="component" value="Unassembled WGS sequence"/>
</dbReference>
<dbReference type="SUPFAM" id="SSF46689">
    <property type="entry name" value="Homeodomain-like"/>
    <property type="match status" value="1"/>
</dbReference>
<dbReference type="SUPFAM" id="SSF48498">
    <property type="entry name" value="Tetracyclin repressor-like, C-terminal domain"/>
    <property type="match status" value="1"/>
</dbReference>
<dbReference type="PROSITE" id="PS50977">
    <property type="entry name" value="HTH_TETR_2"/>
    <property type="match status" value="1"/>
</dbReference>
<evidence type="ECO:0000256" key="3">
    <source>
        <dbReference type="ARBA" id="ARBA00023163"/>
    </source>
</evidence>
<evidence type="ECO:0000256" key="2">
    <source>
        <dbReference type="ARBA" id="ARBA00023125"/>
    </source>
</evidence>
<dbReference type="InterPro" id="IPR036271">
    <property type="entry name" value="Tet_transcr_reg_TetR-rel_C_sf"/>
</dbReference>
<dbReference type="RefSeq" id="WP_106177984.1">
    <property type="nucleotide sequence ID" value="NZ_PVNH01000003.1"/>
</dbReference>
<reference evidence="6 7" key="1">
    <citation type="submission" date="2018-03" db="EMBL/GenBank/DDBJ databases">
        <title>Genomic Encyclopedia of Type Strains, Phase III (KMG-III): the genomes of soil and plant-associated and newly described type strains.</title>
        <authorList>
            <person name="Whitman W."/>
        </authorList>
    </citation>
    <scope>NUCLEOTIDE SEQUENCE [LARGE SCALE GENOMIC DNA]</scope>
    <source>
        <strain evidence="6 7">CGMCC 4.7125</strain>
    </source>
</reference>
<evidence type="ECO:0000313" key="7">
    <source>
        <dbReference type="Proteomes" id="UP000238362"/>
    </source>
</evidence>
<evidence type="ECO:0000256" key="1">
    <source>
        <dbReference type="ARBA" id="ARBA00023015"/>
    </source>
</evidence>
<dbReference type="InterPro" id="IPR009057">
    <property type="entry name" value="Homeodomain-like_sf"/>
</dbReference>
<keyword evidence="1" id="KW-0805">Transcription regulation</keyword>
<dbReference type="GO" id="GO:0003700">
    <property type="term" value="F:DNA-binding transcription factor activity"/>
    <property type="evidence" value="ECO:0007669"/>
    <property type="project" value="TreeGrafter"/>
</dbReference>
<evidence type="ECO:0000259" key="5">
    <source>
        <dbReference type="PROSITE" id="PS50977"/>
    </source>
</evidence>
<keyword evidence="7" id="KW-1185">Reference proteome</keyword>
<gene>
    <name evidence="6" type="ORF">B0I33_103338</name>
</gene>
<comment type="caution">
    <text evidence="6">The sequence shown here is derived from an EMBL/GenBank/DDBJ whole genome shotgun (WGS) entry which is preliminary data.</text>
</comment>
<dbReference type="InterPro" id="IPR001647">
    <property type="entry name" value="HTH_TetR"/>
</dbReference>
<dbReference type="PANTHER" id="PTHR30055">
    <property type="entry name" value="HTH-TYPE TRANSCRIPTIONAL REGULATOR RUTR"/>
    <property type="match status" value="1"/>
</dbReference>
<evidence type="ECO:0000256" key="4">
    <source>
        <dbReference type="PROSITE-ProRule" id="PRU00335"/>
    </source>
</evidence>
<keyword evidence="2 4" id="KW-0238">DNA-binding</keyword>
<proteinExistence type="predicted"/>
<dbReference type="OrthoDB" id="3869819at2"/>
<dbReference type="AlphaFoldDB" id="A0A2T0LYW7"/>
<dbReference type="GO" id="GO:0000976">
    <property type="term" value="F:transcription cis-regulatory region binding"/>
    <property type="evidence" value="ECO:0007669"/>
    <property type="project" value="TreeGrafter"/>
</dbReference>
<dbReference type="Pfam" id="PF00440">
    <property type="entry name" value="TetR_N"/>
    <property type="match status" value="1"/>
</dbReference>